<comment type="pathway">
    <text evidence="4">Amine and polyamine biosynthesis; putrescine biosynthesis via L-ornithine pathway; putrescine from L-ornithine: step 1/1.</text>
</comment>
<evidence type="ECO:0000256" key="7">
    <source>
        <dbReference type="ARBA" id="ARBA00049127"/>
    </source>
</evidence>
<reference evidence="9" key="2">
    <citation type="submission" date="2025-08" db="UniProtKB">
        <authorList>
            <consortium name="Ensembl"/>
        </authorList>
    </citation>
    <scope>IDENTIFICATION</scope>
</reference>
<dbReference type="PROSITE" id="PS00879">
    <property type="entry name" value="ODR_DC_2_2"/>
    <property type="match status" value="1"/>
</dbReference>
<dbReference type="EMBL" id="AAQR03048104">
    <property type="status" value="NOT_ANNOTATED_CDS"/>
    <property type="molecule type" value="Genomic_DNA"/>
</dbReference>
<dbReference type="OMA" id="AXITSVI"/>
<evidence type="ECO:0000256" key="2">
    <source>
        <dbReference type="ARBA" id="ARBA00022898"/>
    </source>
</evidence>
<protein>
    <recommendedName>
        <fullName evidence="6">Ornithine decarboxylase</fullName>
        <ecNumber evidence="5">4.1.1.17</ecNumber>
    </recommendedName>
</protein>
<dbReference type="InterPro" id="IPR022657">
    <property type="entry name" value="De-COase2_CS"/>
</dbReference>
<evidence type="ECO:0000256" key="1">
    <source>
        <dbReference type="ARBA" id="ARBA00022553"/>
    </source>
</evidence>
<comment type="catalytic activity">
    <reaction evidence="7">
        <text>L-ornithine + H(+) = putrescine + CO2</text>
        <dbReference type="Rhea" id="RHEA:22964"/>
        <dbReference type="ChEBI" id="CHEBI:15378"/>
        <dbReference type="ChEBI" id="CHEBI:16526"/>
        <dbReference type="ChEBI" id="CHEBI:46911"/>
        <dbReference type="ChEBI" id="CHEBI:326268"/>
        <dbReference type="EC" id="4.1.1.17"/>
    </reaction>
</comment>
<evidence type="ECO:0000256" key="4">
    <source>
        <dbReference type="ARBA" id="ARBA00034115"/>
    </source>
</evidence>
<dbReference type="InterPro" id="IPR022653">
    <property type="entry name" value="De-COase2_pyr-phos_BS"/>
</dbReference>
<dbReference type="AlphaFoldDB" id="H0WIV4"/>
<dbReference type="InterPro" id="IPR009006">
    <property type="entry name" value="Ala_racemase/Decarboxylase_C"/>
</dbReference>
<dbReference type="GO" id="GO:0005737">
    <property type="term" value="C:cytoplasm"/>
    <property type="evidence" value="ECO:0007669"/>
    <property type="project" value="TreeGrafter"/>
</dbReference>
<name>H0WIV4_OTOGA</name>
<reference evidence="9" key="3">
    <citation type="submission" date="2025-09" db="UniProtKB">
        <authorList>
            <consortium name="Ensembl"/>
        </authorList>
    </citation>
    <scope>IDENTIFICATION</scope>
</reference>
<feature type="domain" description="Orn/DAP/Arg decarboxylase 2 N-terminal" evidence="8">
    <location>
        <begin position="139"/>
        <end position="259"/>
    </location>
</feature>
<dbReference type="GeneTree" id="ENSGT00950000182995"/>
<evidence type="ECO:0000256" key="5">
    <source>
        <dbReference type="ARBA" id="ARBA00034138"/>
    </source>
</evidence>
<dbReference type="CDD" id="cd00622">
    <property type="entry name" value="PLPDE_III_ODC"/>
    <property type="match status" value="1"/>
</dbReference>
<sequence length="358" mass="39627">MNNINNEEFDCHFLDEGFTAKDILDQKINEVSSSDDKDAFYVADLGDVLKKHRRWLKALPRVTPFYAVKCNDSRAIVKTLAAIGTGFDCASKTEIQLVQSLGVPPERIIYANPCKQVSQIKYAANNGVQMMTFDSEVESKAVCRLSVKFGATLKTSRILLERAKELNIDVVGVSFHVGSGCTDPETFVQAISDARCVFDMGAEVGFSMYLLDIGGGFPGSEDVKLKFEEITGVINPALDKYFPSDSGVRIIAEPGRYYVVDRIVERCDLPEMHVGDWMLFENMGAYTVAAASTFNGFQRPTIYYVMSGPTWQLVQQIQNPDYLPEVEEQDVGTLPVSCAWESGMKRHPATCASASINV</sequence>
<dbReference type="EC" id="4.1.1.17" evidence="5"/>
<keyword evidence="2" id="KW-0663">Pyridoxal phosphate</keyword>
<dbReference type="PRINTS" id="PR01182">
    <property type="entry name" value="ORNDCRBXLASE"/>
</dbReference>
<evidence type="ECO:0000313" key="10">
    <source>
        <dbReference type="Proteomes" id="UP000005225"/>
    </source>
</evidence>
<dbReference type="InterPro" id="IPR000183">
    <property type="entry name" value="Orn/DAP/Arg_de-COase"/>
</dbReference>
<dbReference type="SUPFAM" id="SSF51419">
    <property type="entry name" value="PLP-binding barrel"/>
    <property type="match status" value="1"/>
</dbReference>
<dbReference type="eggNOG" id="KOG0622">
    <property type="taxonomic scope" value="Eukaryota"/>
</dbReference>
<dbReference type="STRING" id="30611.ENSOGAP00000001386"/>
<proteinExistence type="predicted"/>
<reference evidence="10" key="1">
    <citation type="submission" date="2011-03" db="EMBL/GenBank/DDBJ databases">
        <title>Version 3 of the genome sequence of Otolemur garnettii (Bushbaby).</title>
        <authorList>
            <consortium name="The Broad Institute Genome Sequencing Platform"/>
            <person name="Di Palma F."/>
            <person name="Johnson J."/>
            <person name="Lander E.S."/>
            <person name="Lindblad-Toh K."/>
            <person name="Jaffe D.B."/>
            <person name="Gnerre S."/>
            <person name="MacCallum I."/>
            <person name="Przybylski D."/>
            <person name="Ribeiro F.J."/>
            <person name="Burton J.N."/>
            <person name="Walker B.J."/>
            <person name="Sharpe T."/>
            <person name="Hall G."/>
        </authorList>
    </citation>
    <scope>NUCLEOTIDE SEQUENCE [LARGE SCALE GENOMIC DNA]</scope>
</reference>
<dbReference type="InterPro" id="IPR022644">
    <property type="entry name" value="De-COase2_N"/>
</dbReference>
<dbReference type="SUPFAM" id="SSF50621">
    <property type="entry name" value="Alanine racemase C-terminal domain-like"/>
    <property type="match status" value="1"/>
</dbReference>
<evidence type="ECO:0000259" key="8">
    <source>
        <dbReference type="Pfam" id="PF02784"/>
    </source>
</evidence>
<dbReference type="PRINTS" id="PR01179">
    <property type="entry name" value="ODADCRBXLASE"/>
</dbReference>
<dbReference type="EMBL" id="AAQR03048106">
    <property type="status" value="NOT_ANNOTATED_CDS"/>
    <property type="molecule type" value="Genomic_DNA"/>
</dbReference>
<dbReference type="PANTHER" id="PTHR11482:SF42">
    <property type="entry name" value="ORNITHINE DECARBOXYLASE"/>
    <property type="match status" value="1"/>
</dbReference>
<evidence type="ECO:0000313" key="9">
    <source>
        <dbReference type="Ensembl" id="ENSOGAP00000001386.2"/>
    </source>
</evidence>
<keyword evidence="10" id="KW-1185">Reference proteome</keyword>
<dbReference type="GO" id="GO:0004586">
    <property type="term" value="F:ornithine decarboxylase activity"/>
    <property type="evidence" value="ECO:0007669"/>
    <property type="project" value="UniProtKB-EC"/>
</dbReference>
<keyword evidence="3" id="KW-0620">Polyamine biosynthesis</keyword>
<dbReference type="HOGENOM" id="CLU_026444_1_1_1"/>
<evidence type="ECO:0000256" key="6">
    <source>
        <dbReference type="ARBA" id="ARBA00039485"/>
    </source>
</evidence>
<organism evidence="9 10">
    <name type="scientific">Otolemur garnettii</name>
    <name type="common">Small-eared galago</name>
    <name type="synonym">Garnett's greater bushbaby</name>
    <dbReference type="NCBI Taxonomy" id="30611"/>
    <lineage>
        <taxon>Eukaryota</taxon>
        <taxon>Metazoa</taxon>
        <taxon>Chordata</taxon>
        <taxon>Craniata</taxon>
        <taxon>Vertebrata</taxon>
        <taxon>Euteleostomi</taxon>
        <taxon>Mammalia</taxon>
        <taxon>Eutheria</taxon>
        <taxon>Euarchontoglires</taxon>
        <taxon>Primates</taxon>
        <taxon>Strepsirrhini</taxon>
        <taxon>Lorisiformes</taxon>
        <taxon>Galagidae</taxon>
        <taxon>Otolemur</taxon>
    </lineage>
</organism>
<dbReference type="Pfam" id="PF02784">
    <property type="entry name" value="Orn_Arg_deC_N"/>
    <property type="match status" value="1"/>
</dbReference>
<dbReference type="InterPro" id="IPR002433">
    <property type="entry name" value="Orn_de-COase"/>
</dbReference>
<dbReference type="Gene3D" id="3.20.20.10">
    <property type="entry name" value="Alanine racemase"/>
    <property type="match status" value="2"/>
</dbReference>
<dbReference type="GO" id="GO:0033387">
    <property type="term" value="P:putrescine biosynthetic process from arginine, via ornithine"/>
    <property type="evidence" value="ECO:0007669"/>
    <property type="project" value="TreeGrafter"/>
</dbReference>
<dbReference type="Proteomes" id="UP000005225">
    <property type="component" value="Unassembled WGS sequence"/>
</dbReference>
<dbReference type="PROSITE" id="PS00878">
    <property type="entry name" value="ODR_DC_2_1"/>
    <property type="match status" value="1"/>
</dbReference>
<dbReference type="InParanoid" id="H0WIV4"/>
<dbReference type="EMBL" id="AAQR03048105">
    <property type="status" value="NOT_ANNOTATED_CDS"/>
    <property type="molecule type" value="Genomic_DNA"/>
</dbReference>
<keyword evidence="1" id="KW-0597">Phosphoprotein</keyword>
<dbReference type="Ensembl" id="ENSOGAT00000001559.2">
    <property type="protein sequence ID" value="ENSOGAP00000001386.2"/>
    <property type="gene ID" value="ENSOGAG00000001558.2"/>
</dbReference>
<dbReference type="Gene3D" id="2.40.37.10">
    <property type="entry name" value="Lyase, Ornithine Decarboxylase, Chain A, domain 1"/>
    <property type="match status" value="2"/>
</dbReference>
<dbReference type="InterPro" id="IPR029066">
    <property type="entry name" value="PLP-binding_barrel"/>
</dbReference>
<evidence type="ECO:0000256" key="3">
    <source>
        <dbReference type="ARBA" id="ARBA00023115"/>
    </source>
</evidence>
<dbReference type="PANTHER" id="PTHR11482">
    <property type="entry name" value="ARGININE/DIAMINOPIMELATE/ORNITHINE DECARBOXYLASE"/>
    <property type="match status" value="1"/>
</dbReference>
<accession>H0WIV4</accession>